<dbReference type="PROSITE" id="PS51186">
    <property type="entry name" value="GNAT"/>
    <property type="match status" value="1"/>
</dbReference>
<dbReference type="EMBL" id="LGRX02001394">
    <property type="protein sequence ID" value="KAK3286225.1"/>
    <property type="molecule type" value="Genomic_DNA"/>
</dbReference>
<name>A0AAE0GXK7_9CHLO</name>
<dbReference type="SUPFAM" id="SSF55729">
    <property type="entry name" value="Acyl-CoA N-acyltransferases (Nat)"/>
    <property type="match status" value="1"/>
</dbReference>
<dbReference type="PANTHER" id="PTHR47443:SF3">
    <property type="entry name" value="GCN5-RELATED N-ACETYLTRANSFERASE 4, CHLOROPLASTIC"/>
    <property type="match status" value="1"/>
</dbReference>
<feature type="domain" description="N-acetyltransferase" evidence="1">
    <location>
        <begin position="6"/>
        <end position="198"/>
    </location>
</feature>
<organism evidence="2 3">
    <name type="scientific">Cymbomonas tetramitiformis</name>
    <dbReference type="NCBI Taxonomy" id="36881"/>
    <lineage>
        <taxon>Eukaryota</taxon>
        <taxon>Viridiplantae</taxon>
        <taxon>Chlorophyta</taxon>
        <taxon>Pyramimonadophyceae</taxon>
        <taxon>Pyramimonadales</taxon>
        <taxon>Pyramimonadaceae</taxon>
        <taxon>Cymbomonas</taxon>
    </lineage>
</organism>
<dbReference type="GO" id="GO:0008080">
    <property type="term" value="F:N-acetyltransferase activity"/>
    <property type="evidence" value="ECO:0007669"/>
    <property type="project" value="TreeGrafter"/>
</dbReference>
<dbReference type="Proteomes" id="UP001190700">
    <property type="component" value="Unassembled WGS sequence"/>
</dbReference>
<reference evidence="2 3" key="1">
    <citation type="journal article" date="2015" name="Genome Biol. Evol.">
        <title>Comparative Genomics of a Bacterivorous Green Alga Reveals Evolutionary Causalities and Consequences of Phago-Mixotrophic Mode of Nutrition.</title>
        <authorList>
            <person name="Burns J.A."/>
            <person name="Paasch A."/>
            <person name="Narechania A."/>
            <person name="Kim E."/>
        </authorList>
    </citation>
    <scope>NUCLEOTIDE SEQUENCE [LARGE SCALE GENOMIC DNA]</scope>
    <source>
        <strain evidence="2 3">PLY_AMNH</strain>
    </source>
</reference>
<sequence>MSQRTIAIVEAKPQNFFEVADVHCQAFHPKAPWPLNKLLRADRMLALAFPITESDKSTRQMNLVAVESVGTFPLIFERIVGSVTIATVCEEKGTYVEKRRRRESPPPANQRLGIAYVSNVAVKSEFRRQGVARQLMAEAERKAREDWRCKTAALHCDGQNEAALGLYTGLGYTRLSCEPAWIPYVRLRPAVRLTLLMKRLRD</sequence>
<dbReference type="InterPro" id="IPR000182">
    <property type="entry name" value="GNAT_dom"/>
</dbReference>
<dbReference type="Gene3D" id="3.40.630.30">
    <property type="match status" value="1"/>
</dbReference>
<dbReference type="PANTHER" id="PTHR47443">
    <property type="entry name" value="ACYL-COA N-ACYLTRANSFERASES (NAT) SUPERFAMILY PROTEIN"/>
    <property type="match status" value="1"/>
</dbReference>
<gene>
    <name evidence="2" type="ORF">CYMTET_6209</name>
</gene>
<accession>A0AAE0GXK7</accession>
<proteinExistence type="predicted"/>
<protein>
    <recommendedName>
        <fullName evidence="1">N-acetyltransferase domain-containing protein</fullName>
    </recommendedName>
</protein>
<dbReference type="InterPro" id="IPR016181">
    <property type="entry name" value="Acyl_CoA_acyltransferase"/>
</dbReference>
<dbReference type="Pfam" id="PF00583">
    <property type="entry name" value="Acetyltransf_1"/>
    <property type="match status" value="1"/>
</dbReference>
<keyword evidence="3" id="KW-1185">Reference proteome</keyword>
<evidence type="ECO:0000313" key="3">
    <source>
        <dbReference type="Proteomes" id="UP001190700"/>
    </source>
</evidence>
<evidence type="ECO:0000313" key="2">
    <source>
        <dbReference type="EMBL" id="KAK3286225.1"/>
    </source>
</evidence>
<dbReference type="AlphaFoldDB" id="A0AAE0GXK7"/>
<dbReference type="CDD" id="cd04301">
    <property type="entry name" value="NAT_SF"/>
    <property type="match status" value="1"/>
</dbReference>
<comment type="caution">
    <text evidence="2">The sequence shown here is derived from an EMBL/GenBank/DDBJ whole genome shotgun (WGS) entry which is preliminary data.</text>
</comment>
<dbReference type="GO" id="GO:0009507">
    <property type="term" value="C:chloroplast"/>
    <property type="evidence" value="ECO:0007669"/>
    <property type="project" value="TreeGrafter"/>
</dbReference>
<evidence type="ECO:0000259" key="1">
    <source>
        <dbReference type="PROSITE" id="PS51186"/>
    </source>
</evidence>